<keyword evidence="6" id="KW-1185">Reference proteome</keyword>
<organism evidence="5 6">
    <name type="scientific">Chloroflexus aurantiacus (strain ATCC 29366 / DSM 635 / J-10-fl)</name>
    <dbReference type="NCBI Taxonomy" id="324602"/>
    <lineage>
        <taxon>Bacteria</taxon>
        <taxon>Bacillati</taxon>
        <taxon>Chloroflexota</taxon>
        <taxon>Chloroflexia</taxon>
        <taxon>Chloroflexales</taxon>
        <taxon>Chloroflexineae</taxon>
        <taxon>Chloroflexaceae</taxon>
        <taxon>Chloroflexus</taxon>
    </lineage>
</organism>
<dbReference type="Pfam" id="PF22700">
    <property type="entry name" value="MVD-like_N"/>
    <property type="match status" value="1"/>
</dbReference>
<name>A9WEU8_CHLAA</name>
<dbReference type="SUPFAM" id="SSF55060">
    <property type="entry name" value="GHMP Kinase, C-terminal domain"/>
    <property type="match status" value="1"/>
</dbReference>
<dbReference type="InterPro" id="IPR053859">
    <property type="entry name" value="MVD-like_N"/>
</dbReference>
<dbReference type="GO" id="GO:0016301">
    <property type="term" value="F:kinase activity"/>
    <property type="evidence" value="ECO:0007669"/>
    <property type="project" value="UniProtKB-KW"/>
</dbReference>
<evidence type="ECO:0000259" key="4">
    <source>
        <dbReference type="Pfam" id="PF22700"/>
    </source>
</evidence>
<dbReference type="STRING" id="324602.Caur_0617"/>
<dbReference type="EnsemblBacteria" id="ABY33857">
    <property type="protein sequence ID" value="ABY33857"/>
    <property type="gene ID" value="Caur_0617"/>
</dbReference>
<gene>
    <name evidence="5" type="ordered locus">Caur_0617</name>
</gene>
<dbReference type="KEGG" id="cau:Caur_0617"/>
<keyword evidence="5" id="KW-0418">Kinase</keyword>
<dbReference type="InterPro" id="IPR020568">
    <property type="entry name" value="Ribosomal_Su5_D2-typ_SF"/>
</dbReference>
<dbReference type="Gene3D" id="3.30.70.890">
    <property type="entry name" value="GHMP kinase, C-terminal domain"/>
    <property type="match status" value="1"/>
</dbReference>
<evidence type="ECO:0000313" key="5">
    <source>
        <dbReference type="EMBL" id="ABY33857.1"/>
    </source>
</evidence>
<evidence type="ECO:0000313" key="6">
    <source>
        <dbReference type="Proteomes" id="UP000002008"/>
    </source>
</evidence>
<keyword evidence="2" id="KW-0443">Lipid metabolism</keyword>
<dbReference type="eggNOG" id="COG3407">
    <property type="taxonomic scope" value="Bacteria"/>
</dbReference>
<reference evidence="6" key="1">
    <citation type="journal article" date="2011" name="BMC Genomics">
        <title>Complete genome sequence of the filamentous anoxygenic phototrophic bacterium Chloroflexus aurantiacus.</title>
        <authorList>
            <person name="Tang K.H."/>
            <person name="Barry K."/>
            <person name="Chertkov O."/>
            <person name="Dalin E."/>
            <person name="Han C.S."/>
            <person name="Hauser L.J."/>
            <person name="Honchak B.M."/>
            <person name="Karbach L.E."/>
            <person name="Land M.L."/>
            <person name="Lapidus A."/>
            <person name="Larimer F.W."/>
            <person name="Mikhailova N."/>
            <person name="Pitluck S."/>
            <person name="Pierson B.K."/>
            <person name="Blankenship R.E."/>
        </authorList>
    </citation>
    <scope>NUCLEOTIDE SEQUENCE [LARGE SCALE GENOMIC DNA]</scope>
    <source>
        <strain evidence="6">ATCC 29366 / DSM 635 / J-10-fl</strain>
    </source>
</reference>
<dbReference type="GO" id="GO:0016831">
    <property type="term" value="F:carboxy-lyase activity"/>
    <property type="evidence" value="ECO:0007669"/>
    <property type="project" value="InterPro"/>
</dbReference>
<proteinExistence type="predicted"/>
<dbReference type="InterPro" id="IPR005935">
    <property type="entry name" value="Mev_decarb"/>
</dbReference>
<feature type="domain" description="Diphosphomevalonate decarboxylase-like N-terminal" evidence="4">
    <location>
        <begin position="54"/>
        <end position="205"/>
    </location>
</feature>
<dbReference type="InParanoid" id="A9WEU8"/>
<dbReference type="PANTHER" id="PTHR10977">
    <property type="entry name" value="DIPHOSPHOMEVALONATE DECARBOXYLASE"/>
    <property type="match status" value="1"/>
</dbReference>
<keyword evidence="5" id="KW-0808">Transferase</keyword>
<dbReference type="HOGENOM" id="CLU_040369_0_0_0"/>
<sequence length="390" mass="41696">MNQSTIPHYVSDLVVPMRTAHEQILAELQQHNLLPPPPPPLPPARAQGMAAARAYPMQGVLKYHGLSDWTQRIAFLPSISLNNAAAHTTTLVEFDPALPADTAIIGGIPAQGRELERVVTVLDAVRSLAGISSRARVISRNVLRTKVAGKGLGTSASAAAALACAAISALFGPELAGHTRFLSTLARLLAGSGCRSTAGGLALWLSYPGISPTESYAVRLDQHNELADVALITVPIDSRIGLKTEQAHHDAPNSIFFRSWMLARGDEVRECISAVRRGDWQTIGQLAELDSMRLHGVTMSGSREQRIIGWEPENITLFRLCNDLRARGVPVYASTDTGPTVVFITHRDHAPTVVAAIHDLGLNLETVVAPIGGPAHVIPVEEALSELEGV</sequence>
<dbReference type="GO" id="GO:0008299">
    <property type="term" value="P:isoprenoid biosynthetic process"/>
    <property type="evidence" value="ECO:0007669"/>
    <property type="project" value="InterPro"/>
</dbReference>
<dbReference type="Proteomes" id="UP000002008">
    <property type="component" value="Chromosome"/>
</dbReference>
<dbReference type="EMBL" id="CP000909">
    <property type="protein sequence ID" value="ABY33857.1"/>
    <property type="molecule type" value="Genomic_DNA"/>
</dbReference>
<evidence type="ECO:0000256" key="3">
    <source>
        <dbReference type="ARBA" id="ARBA00023239"/>
    </source>
</evidence>
<dbReference type="PANTHER" id="PTHR10977:SF3">
    <property type="entry name" value="DIPHOSPHOMEVALONATE DECARBOXYLASE"/>
    <property type="match status" value="1"/>
</dbReference>
<evidence type="ECO:0000256" key="1">
    <source>
        <dbReference type="ARBA" id="ARBA00022516"/>
    </source>
</evidence>
<protein>
    <submittedName>
        <fullName evidence="5">GHMP kinase domain protein</fullName>
    </submittedName>
</protein>
<keyword evidence="1" id="KW-0444">Lipid biosynthesis</keyword>
<accession>A9WEU8</accession>
<dbReference type="Gene3D" id="3.30.230.10">
    <property type="match status" value="1"/>
</dbReference>
<dbReference type="SUPFAM" id="SSF54211">
    <property type="entry name" value="Ribosomal protein S5 domain 2-like"/>
    <property type="match status" value="1"/>
</dbReference>
<dbReference type="InterPro" id="IPR036554">
    <property type="entry name" value="GHMP_kinase_C_sf"/>
</dbReference>
<dbReference type="InterPro" id="IPR014721">
    <property type="entry name" value="Ribsml_uS5_D2-typ_fold_subgr"/>
</dbReference>
<evidence type="ECO:0000256" key="2">
    <source>
        <dbReference type="ARBA" id="ARBA00023098"/>
    </source>
</evidence>
<dbReference type="PIRSF" id="PIRSF015950">
    <property type="entry name" value="Mev_P_decrbx"/>
    <property type="match status" value="1"/>
</dbReference>
<keyword evidence="3" id="KW-0456">Lyase</keyword>
<dbReference type="AlphaFoldDB" id="A9WEU8"/>
<dbReference type="PATRIC" id="fig|324602.8.peg.710"/>
<dbReference type="RefSeq" id="WP_012256513.1">
    <property type="nucleotide sequence ID" value="NC_010175.1"/>
</dbReference>